<sequence>MVPPNSLRNTQLRSSYQAIGCLLVKLRLGLSNSVLSLLFSLPDVKAVSRVLDSARTSLMEHFVPRYLGFQHISRQDVIDKHTRPLAARLFTKPGDNNAILILDGTYVYVQKSANNIVQRKTFSLHKGRPLIKPMMLVSTDGYIISAIGPYLANARNNDASITKHIMLNNREGIIDWLEPNDVLIVDRGFRDSLPLLNNLGYKTYMPTFLKQADKQLSTTDANQTRLVTKIRWVVESTNGRIKTWRFFDRVVPNSLLPILAKQKKNILKAQLQSRHRSGVLYNLYIQYSNNKINGWYCQCRSGSRVIGCCSHIAAVIWYLGFARHKPQQLQQRSNSYLETLDNASDYSDTSSDDSETEDSNILYSLV</sequence>
<evidence type="ECO:0000256" key="2">
    <source>
        <dbReference type="ARBA" id="ARBA00022723"/>
    </source>
</evidence>
<dbReference type="InterPro" id="IPR027806">
    <property type="entry name" value="HARBI1_dom"/>
</dbReference>
<reference evidence="5" key="1">
    <citation type="submission" date="2021-02" db="EMBL/GenBank/DDBJ databases">
        <authorList>
            <person name="Nowell W R."/>
        </authorList>
    </citation>
    <scope>NUCLEOTIDE SEQUENCE</scope>
</reference>
<evidence type="ECO:0000256" key="3">
    <source>
        <dbReference type="PROSITE-ProRule" id="PRU00325"/>
    </source>
</evidence>
<evidence type="ECO:0000259" key="4">
    <source>
        <dbReference type="PROSITE" id="PS50966"/>
    </source>
</evidence>
<dbReference type="GO" id="GO:0008270">
    <property type="term" value="F:zinc ion binding"/>
    <property type="evidence" value="ECO:0007669"/>
    <property type="project" value="UniProtKB-KW"/>
</dbReference>
<proteinExistence type="predicted"/>
<dbReference type="PANTHER" id="PTHR23080">
    <property type="entry name" value="THAP DOMAIN PROTEIN"/>
    <property type="match status" value="1"/>
</dbReference>
<comment type="cofactor">
    <cofactor evidence="1">
        <name>a divalent metal cation</name>
        <dbReference type="ChEBI" id="CHEBI:60240"/>
    </cofactor>
</comment>
<feature type="domain" description="SWIM-type" evidence="4">
    <location>
        <begin position="281"/>
        <end position="320"/>
    </location>
</feature>
<evidence type="ECO:0000313" key="5">
    <source>
        <dbReference type="EMBL" id="CAF2130406.1"/>
    </source>
</evidence>
<organism evidence="5 6">
    <name type="scientific">Rotaria magnacalcarata</name>
    <dbReference type="NCBI Taxonomy" id="392030"/>
    <lineage>
        <taxon>Eukaryota</taxon>
        <taxon>Metazoa</taxon>
        <taxon>Spiralia</taxon>
        <taxon>Gnathifera</taxon>
        <taxon>Rotifera</taxon>
        <taxon>Eurotatoria</taxon>
        <taxon>Bdelloidea</taxon>
        <taxon>Philodinida</taxon>
        <taxon>Philodinidae</taxon>
        <taxon>Rotaria</taxon>
    </lineage>
</organism>
<keyword evidence="2" id="KW-0479">Metal-binding</keyword>
<protein>
    <recommendedName>
        <fullName evidence="4">SWIM-type domain-containing protein</fullName>
    </recommendedName>
</protein>
<accession>A0A816WMX6</accession>
<dbReference type="InterPro" id="IPR007527">
    <property type="entry name" value="Znf_SWIM"/>
</dbReference>
<dbReference type="Proteomes" id="UP000663856">
    <property type="component" value="Unassembled WGS sequence"/>
</dbReference>
<keyword evidence="3" id="KW-0863">Zinc-finger</keyword>
<dbReference type="PROSITE" id="PS50966">
    <property type="entry name" value="ZF_SWIM"/>
    <property type="match status" value="1"/>
</dbReference>
<dbReference type="AlphaFoldDB" id="A0A816WMX6"/>
<dbReference type="EMBL" id="CAJNRF010011322">
    <property type="protein sequence ID" value="CAF2130406.1"/>
    <property type="molecule type" value="Genomic_DNA"/>
</dbReference>
<evidence type="ECO:0000313" key="6">
    <source>
        <dbReference type="Proteomes" id="UP000663856"/>
    </source>
</evidence>
<name>A0A816WMX6_9BILA</name>
<keyword evidence="3" id="KW-0862">Zinc</keyword>
<comment type="caution">
    <text evidence="5">The sequence shown here is derived from an EMBL/GenBank/DDBJ whole genome shotgun (WGS) entry which is preliminary data.</text>
</comment>
<dbReference type="Pfam" id="PF13359">
    <property type="entry name" value="DDE_Tnp_4"/>
    <property type="match status" value="1"/>
</dbReference>
<gene>
    <name evidence="5" type="ORF">WKI299_LOCUS26158</name>
</gene>
<evidence type="ECO:0000256" key="1">
    <source>
        <dbReference type="ARBA" id="ARBA00001968"/>
    </source>
</evidence>